<sequence>MSTQRSERGAGLGFLFALAHLGLGARLLATGDGWSRWGGAALTLFALMAIAGALVAARAGDTERSTPPPSKPAEPPAKRTPALNRPELPPTHRRPGRRQ</sequence>
<evidence type="ECO:0000256" key="2">
    <source>
        <dbReference type="SAM" id="Phobius"/>
    </source>
</evidence>
<dbReference type="AlphaFoldDB" id="A0A4R1BVF9"/>
<protein>
    <submittedName>
        <fullName evidence="3">Uncharacterized protein</fullName>
    </submittedName>
</protein>
<accession>A0A4R1BVF9</accession>
<keyword evidence="2" id="KW-0472">Membrane</keyword>
<evidence type="ECO:0000313" key="4">
    <source>
        <dbReference type="Proteomes" id="UP000295453"/>
    </source>
</evidence>
<dbReference type="Proteomes" id="UP000295453">
    <property type="component" value="Unassembled WGS sequence"/>
</dbReference>
<evidence type="ECO:0000313" key="3">
    <source>
        <dbReference type="EMBL" id="TCJ21467.1"/>
    </source>
</evidence>
<proteinExistence type="predicted"/>
<gene>
    <name evidence="3" type="ORF">EPD65_15115</name>
</gene>
<keyword evidence="2" id="KW-1133">Transmembrane helix</keyword>
<comment type="caution">
    <text evidence="3">The sequence shown here is derived from an EMBL/GenBank/DDBJ whole genome shotgun (WGS) entry which is preliminary data.</text>
</comment>
<dbReference type="RefSeq" id="WP_131585599.1">
    <property type="nucleotide sequence ID" value="NZ_SJZJ01000034.1"/>
</dbReference>
<feature type="transmembrane region" description="Helical" evidence="2">
    <location>
        <begin position="34"/>
        <end position="57"/>
    </location>
</feature>
<keyword evidence="2" id="KW-0812">Transmembrane</keyword>
<reference evidence="3 4" key="1">
    <citation type="submission" date="2019-03" db="EMBL/GenBank/DDBJ databases">
        <authorList>
            <person name="Kim M.K.M."/>
        </authorList>
    </citation>
    <scope>NUCLEOTIDE SEQUENCE [LARGE SCALE GENOMIC DNA]</scope>
    <source>
        <strain evidence="3 4">18JY15-6</strain>
    </source>
</reference>
<dbReference type="EMBL" id="SJZJ01000034">
    <property type="protein sequence ID" value="TCJ21467.1"/>
    <property type="molecule type" value="Genomic_DNA"/>
</dbReference>
<evidence type="ECO:0000256" key="1">
    <source>
        <dbReference type="SAM" id="MobiDB-lite"/>
    </source>
</evidence>
<organism evidence="3 4">
    <name type="scientific">Nocardioides jejuensis</name>
    <dbReference type="NCBI Taxonomy" id="2502782"/>
    <lineage>
        <taxon>Bacteria</taxon>
        <taxon>Bacillati</taxon>
        <taxon>Actinomycetota</taxon>
        <taxon>Actinomycetes</taxon>
        <taxon>Propionibacteriales</taxon>
        <taxon>Nocardioidaceae</taxon>
        <taxon>Nocardioides</taxon>
    </lineage>
</organism>
<feature type="compositionally biased region" description="Pro residues" evidence="1">
    <location>
        <begin position="66"/>
        <end position="75"/>
    </location>
</feature>
<keyword evidence="4" id="KW-1185">Reference proteome</keyword>
<feature type="region of interest" description="Disordered" evidence="1">
    <location>
        <begin position="58"/>
        <end position="99"/>
    </location>
</feature>
<name>A0A4R1BVF9_9ACTN</name>